<dbReference type="AlphaFoldDB" id="A0A2L2XEM7"/>
<name>A0A2L2XEM7_9FIRM</name>
<accession>A0A2L2XEM7</accession>
<dbReference type="InterPro" id="IPR011749">
    <property type="entry name" value="CHP02243"/>
</dbReference>
<reference evidence="2" key="1">
    <citation type="submission" date="2018-02" db="EMBL/GenBank/DDBJ databases">
        <title>Genome sequence of Desulfocucumis palustris strain NAW-5.</title>
        <authorList>
            <person name="Watanabe M."/>
            <person name="Kojima H."/>
            <person name="Fukui M."/>
        </authorList>
    </citation>
    <scope>NUCLEOTIDE SEQUENCE [LARGE SCALE GENOMIC DNA]</scope>
    <source>
        <strain evidence="2">NAW-5</strain>
    </source>
</reference>
<keyword evidence="2" id="KW-1185">Reference proteome</keyword>
<dbReference type="Proteomes" id="UP000239549">
    <property type="component" value="Unassembled WGS sequence"/>
</dbReference>
<evidence type="ECO:0000313" key="2">
    <source>
        <dbReference type="Proteomes" id="UP000239549"/>
    </source>
</evidence>
<evidence type="ECO:0000313" key="1">
    <source>
        <dbReference type="EMBL" id="GBF34819.1"/>
    </source>
</evidence>
<dbReference type="EMBL" id="BFAV01000150">
    <property type="protein sequence ID" value="GBF34819.1"/>
    <property type="molecule type" value="Genomic_DNA"/>
</dbReference>
<comment type="caution">
    <text evidence="1">The sequence shown here is derived from an EMBL/GenBank/DDBJ whole genome shotgun (WGS) entry which is preliminary data.</text>
</comment>
<proteinExistence type="predicted"/>
<gene>
    <name evidence="1" type="ORF">DCCM_3939</name>
</gene>
<protein>
    <submittedName>
        <fullName evidence="1">Uncharacterized protein</fullName>
    </submittedName>
</protein>
<organism evidence="1 2">
    <name type="scientific">Desulfocucumis palustris</name>
    <dbReference type="NCBI Taxonomy" id="1898651"/>
    <lineage>
        <taxon>Bacteria</taxon>
        <taxon>Bacillati</taxon>
        <taxon>Bacillota</taxon>
        <taxon>Clostridia</taxon>
        <taxon>Eubacteriales</taxon>
        <taxon>Desulfocucumaceae</taxon>
        <taxon>Desulfocucumis</taxon>
    </lineage>
</organism>
<sequence length="1032" mass="116663">MSVKNVIFTGQYKSVGENMQPPLMDSRDINALINHMKNMFPFYTPEWRFTPGDPDPGTALFLIFADMFQENIKRFNRVPLKNFIAFLNMFNVSVMPAKPARSFVSFRLSPGAGEPVFIPAGTQVSAEGPEGEAIIFETEKNILATPSSMVAAFNTGPALDSIFKISEDFFAVQENGEKPAVALFDFSGPDNLQEHSLYLGHADLFNIRETALVELEVKNSFKRYKEPSICQKLVQGEYTQWSYRSGEGWQPFDQVFSRGNKIILKKATPGLIEKKEVQDIQSRWIRCRLKDMKIHQLSEIEIDGLGLSVDYCDCEQKGGVTPDMAYYNDVPRDTGGFYPLGEFFVLYDMFYLASQEVFSKKGSLVTIKFILGHRNNVMKNDPPGGPEYKDIMKTRDFAEPQLPEVSVLTVSWEYWNGNGWIKLFSRKEYEEIFYHPRDGEVDLTFNCPLDMQETYVNDQLNYWIRARVLSIENVYTIPSVYRSPWIENIKLTYRYHEVKCPLDCCMLHNNMEYRDMTAAAGSGGQLWQPFYSLENKKPAFYLGFDRPPVKGPLSLLFSIKQQKNNGEKPILEWEYLSGAGGRLEWLPLKVTDDTKAFTRSGTVVFAGPQDFARSSIFTRELYWIRIVNLDGRFELNEASQKPLVNGIYMNSAGVVQHRSIKNEMIETVAGQDDREYHLSMFPVISEEVWVNEAEHPALGQPDIPTGKTEGVQVVKDPIGNILELWVKWDPVEDFGGSGPEDRHYIINRITGALRFGDGRNGRIPPCLGRDNVKINYKIGGGAQGNVGSFEINSLQNSIVFVDQVINPEPSGGGCDTETLERAMQRGPQYLRHRNRAVTAEDFEWLAREASQDIARVKCLPNINTWGKKESGCVAVVVVPKGAGKGSPFFPALKRQVERYLVERSAATVSFQNKIQVIEPVYLEISVHAHLAVNEADYVAVTEKEALERLNSFLDPLTGNFEGQGWEIGQYPHISVFYTLLKAVKNVNFIENVSIVVDKVEEGVRSEINPGSLGDLPHGMVMNGRHLVIVNML</sequence>
<dbReference type="NCBIfam" id="TIGR02243">
    <property type="entry name" value="putative baseplate assembly protein"/>
    <property type="match status" value="1"/>
</dbReference>